<feature type="transmembrane region" description="Helical" evidence="1">
    <location>
        <begin position="116"/>
        <end position="140"/>
    </location>
</feature>
<proteinExistence type="predicted"/>
<evidence type="ECO:0000313" key="2">
    <source>
        <dbReference type="EMBL" id="NOJ48128.1"/>
    </source>
</evidence>
<dbReference type="RefSeq" id="WP_171711003.1">
    <property type="nucleotide sequence ID" value="NZ_JAAVLW010000005.1"/>
</dbReference>
<keyword evidence="1" id="KW-0472">Membrane</keyword>
<comment type="caution">
    <text evidence="2">The sequence shown here is derived from an EMBL/GenBank/DDBJ whole genome shotgun (WGS) entry which is preliminary data.</text>
</comment>
<dbReference type="EMBL" id="JAAVLW010000005">
    <property type="protein sequence ID" value="NOJ48128.1"/>
    <property type="molecule type" value="Genomic_DNA"/>
</dbReference>
<feature type="transmembrane region" description="Helical" evidence="1">
    <location>
        <begin position="39"/>
        <end position="60"/>
    </location>
</feature>
<reference evidence="2 3" key="1">
    <citation type="submission" date="2020-03" db="EMBL/GenBank/DDBJ databases">
        <title>Bradyrhizobium diversity isolated from nodules of Muelleranthus trifoliolatus.</title>
        <authorList>
            <person name="Klepa M."/>
            <person name="Helene L."/>
            <person name="Hungria M."/>
        </authorList>
    </citation>
    <scope>NUCLEOTIDE SEQUENCE [LARGE SCALE GENOMIC DNA]</scope>
    <source>
        <strain evidence="2 3">WSM 1744</strain>
    </source>
</reference>
<accession>A0A7Y4H675</accession>
<gene>
    <name evidence="2" type="ORF">HCN50_18060</name>
</gene>
<keyword evidence="1" id="KW-1133">Transmembrane helix</keyword>
<protein>
    <submittedName>
        <fullName evidence="2">Uncharacterized protein</fullName>
    </submittedName>
</protein>
<keyword evidence="1" id="KW-0812">Transmembrane</keyword>
<dbReference type="Proteomes" id="UP000528734">
    <property type="component" value="Unassembled WGS sequence"/>
</dbReference>
<feature type="transmembrane region" description="Helical" evidence="1">
    <location>
        <begin position="12"/>
        <end position="33"/>
    </location>
</feature>
<keyword evidence="3" id="KW-1185">Reference proteome</keyword>
<organism evidence="2 3">
    <name type="scientific">Bradyrhizobium archetypum</name>
    <dbReference type="NCBI Taxonomy" id="2721160"/>
    <lineage>
        <taxon>Bacteria</taxon>
        <taxon>Pseudomonadati</taxon>
        <taxon>Pseudomonadota</taxon>
        <taxon>Alphaproteobacteria</taxon>
        <taxon>Hyphomicrobiales</taxon>
        <taxon>Nitrobacteraceae</taxon>
        <taxon>Bradyrhizobium</taxon>
    </lineage>
</organism>
<feature type="transmembrane region" description="Helical" evidence="1">
    <location>
        <begin position="88"/>
        <end position="110"/>
    </location>
</feature>
<name>A0A7Y4H675_9BRAD</name>
<evidence type="ECO:0000313" key="3">
    <source>
        <dbReference type="Proteomes" id="UP000528734"/>
    </source>
</evidence>
<evidence type="ECO:0000256" key="1">
    <source>
        <dbReference type="SAM" id="Phobius"/>
    </source>
</evidence>
<dbReference type="AlphaFoldDB" id="A0A7Y4H675"/>
<sequence length="144" mass="15090">MQTRVRKVAHVLERIGLAMAGAASGLFVAALVGTSHAALTNQAFLLLMMIGGALGFYLGIDTPPLPTTASNSRPTDGTWIGKIDTPELLSAVGTFLAALSAFTCVGVIVLRHDPHLAWISLIMAGWVIGVAMQIVAGTIARLRR</sequence>